<evidence type="ECO:0000256" key="1">
    <source>
        <dbReference type="ARBA" id="ARBA00004123"/>
    </source>
</evidence>
<protein>
    <submittedName>
        <fullName evidence="12">Cell division protein kinase</fullName>
    </submittedName>
</protein>
<dbReference type="STRING" id="1176355.A0A4Q9LBE1"/>
<dbReference type="InterPro" id="IPR000719">
    <property type="entry name" value="Prot_kinase_dom"/>
</dbReference>
<dbReference type="VEuPathDB" id="MicrosporidiaDB:CWI37_0045p0060"/>
<dbReference type="InterPro" id="IPR008271">
    <property type="entry name" value="Ser/Thr_kinase_AS"/>
</dbReference>
<dbReference type="InterPro" id="IPR011009">
    <property type="entry name" value="Kinase-like_dom_sf"/>
</dbReference>
<dbReference type="Proteomes" id="UP000292282">
    <property type="component" value="Unassembled WGS sequence"/>
</dbReference>
<evidence type="ECO:0000259" key="11">
    <source>
        <dbReference type="PROSITE" id="PS50011"/>
    </source>
</evidence>
<keyword evidence="12" id="KW-0131">Cell cycle</keyword>
<evidence type="ECO:0000313" key="12">
    <source>
        <dbReference type="EMBL" id="TBU05139.1"/>
    </source>
</evidence>
<dbReference type="GO" id="GO:0051301">
    <property type="term" value="P:cell division"/>
    <property type="evidence" value="ECO:0007669"/>
    <property type="project" value="UniProtKB-KW"/>
</dbReference>
<dbReference type="GO" id="GO:0005524">
    <property type="term" value="F:ATP binding"/>
    <property type="evidence" value="ECO:0007669"/>
    <property type="project" value="UniProtKB-UniRule"/>
</dbReference>
<dbReference type="Proteomes" id="UP000292362">
    <property type="component" value="Unassembled WGS sequence"/>
</dbReference>
<evidence type="ECO:0000256" key="5">
    <source>
        <dbReference type="ARBA" id="ARBA00022741"/>
    </source>
</evidence>
<keyword evidence="4" id="KW-0808">Transferase</keyword>
<dbReference type="PROSITE" id="PS50011">
    <property type="entry name" value="PROTEIN_KINASE_DOM"/>
    <property type="match status" value="1"/>
</dbReference>
<dbReference type="AlphaFoldDB" id="A0A4Q9LBE1"/>
<keyword evidence="5 9" id="KW-0547">Nucleotide-binding</keyword>
<dbReference type="EMBL" id="PITK01000021">
    <property type="protein sequence ID" value="TBU20802.1"/>
    <property type="molecule type" value="Genomic_DNA"/>
</dbReference>
<feature type="domain" description="Protein kinase" evidence="11">
    <location>
        <begin position="4"/>
        <end position="284"/>
    </location>
</feature>
<keyword evidence="8" id="KW-0539">Nucleus</keyword>
<dbReference type="PROSITE" id="PS00107">
    <property type="entry name" value="PROTEIN_KINASE_ATP"/>
    <property type="match status" value="1"/>
</dbReference>
<dbReference type="InterPro" id="IPR050108">
    <property type="entry name" value="CDK"/>
</dbReference>
<reference evidence="14 15" key="1">
    <citation type="submission" date="2017-12" db="EMBL/GenBank/DDBJ databases">
        <authorList>
            <person name="Pombert J.-F."/>
            <person name="Haag K.L."/>
            <person name="Ebert D."/>
        </authorList>
    </citation>
    <scope>NUCLEOTIDE SEQUENCE [LARGE SCALE GENOMIC DNA]</scope>
    <source>
        <strain evidence="12">FI-OER-3-3</strain>
        <strain evidence="13">IL-G-3</strain>
    </source>
</reference>
<evidence type="ECO:0000313" key="13">
    <source>
        <dbReference type="EMBL" id="TBU20802.1"/>
    </source>
</evidence>
<dbReference type="PANTHER" id="PTHR24056">
    <property type="entry name" value="CELL DIVISION PROTEIN KINASE"/>
    <property type="match status" value="1"/>
</dbReference>
<comment type="subcellular location">
    <subcellularLocation>
        <location evidence="1">Nucleus</location>
    </subcellularLocation>
</comment>
<keyword evidence="12" id="KW-0132">Cell division</keyword>
<dbReference type="Gene3D" id="3.30.200.20">
    <property type="entry name" value="Phosphorylase Kinase, domain 1"/>
    <property type="match status" value="1"/>
</dbReference>
<proteinExistence type="inferred from homology"/>
<dbReference type="Pfam" id="PF00069">
    <property type="entry name" value="Pkinase"/>
    <property type="match status" value="1"/>
</dbReference>
<evidence type="ECO:0000256" key="10">
    <source>
        <dbReference type="RuleBase" id="RU000304"/>
    </source>
</evidence>
<accession>A0A4Q9LBE1</accession>
<dbReference type="EMBL" id="PITJ01000045">
    <property type="protein sequence ID" value="TBU05139.1"/>
    <property type="molecule type" value="Genomic_DNA"/>
</dbReference>
<keyword evidence="7 9" id="KW-0067">ATP-binding</keyword>
<dbReference type="GO" id="GO:0005634">
    <property type="term" value="C:nucleus"/>
    <property type="evidence" value="ECO:0007669"/>
    <property type="project" value="UniProtKB-SubCell"/>
</dbReference>
<evidence type="ECO:0000256" key="7">
    <source>
        <dbReference type="ARBA" id="ARBA00022840"/>
    </source>
</evidence>
<keyword evidence="6 12" id="KW-0418">Kinase</keyword>
<evidence type="ECO:0000256" key="6">
    <source>
        <dbReference type="ARBA" id="ARBA00022777"/>
    </source>
</evidence>
<evidence type="ECO:0000256" key="8">
    <source>
        <dbReference type="ARBA" id="ARBA00023242"/>
    </source>
</evidence>
<keyword evidence="3 10" id="KW-0723">Serine/threonine-protein kinase</keyword>
<evidence type="ECO:0000313" key="14">
    <source>
        <dbReference type="Proteomes" id="UP000292282"/>
    </source>
</evidence>
<evidence type="ECO:0000256" key="2">
    <source>
        <dbReference type="ARBA" id="ARBA00006485"/>
    </source>
</evidence>
<dbReference type="SMART" id="SM00220">
    <property type="entry name" value="S_TKc"/>
    <property type="match status" value="1"/>
</dbReference>
<organism evidence="12 15">
    <name type="scientific">Hamiltosporidium tvaerminnensis</name>
    <dbReference type="NCBI Taxonomy" id="1176355"/>
    <lineage>
        <taxon>Eukaryota</taxon>
        <taxon>Fungi</taxon>
        <taxon>Fungi incertae sedis</taxon>
        <taxon>Microsporidia</taxon>
        <taxon>Dubosqiidae</taxon>
        <taxon>Hamiltosporidium</taxon>
    </lineage>
</organism>
<dbReference type="PROSITE" id="PS00108">
    <property type="entry name" value="PROTEIN_KINASE_ST"/>
    <property type="match status" value="1"/>
</dbReference>
<dbReference type="GO" id="GO:0004674">
    <property type="term" value="F:protein serine/threonine kinase activity"/>
    <property type="evidence" value="ECO:0007669"/>
    <property type="project" value="UniProtKB-KW"/>
</dbReference>
<comment type="similarity">
    <text evidence="2">Belongs to the protein kinase superfamily. CMGC Ser/Thr protein kinase family. CDC2/CDKX subfamily.</text>
</comment>
<dbReference type="VEuPathDB" id="MicrosporidiaDB:CWI38_0021p0080"/>
<dbReference type="SUPFAM" id="SSF56112">
    <property type="entry name" value="Protein kinase-like (PK-like)"/>
    <property type="match status" value="1"/>
</dbReference>
<name>A0A4Q9LBE1_9MICR</name>
<feature type="binding site" evidence="9">
    <location>
        <position position="33"/>
    </location>
    <ligand>
        <name>ATP</name>
        <dbReference type="ChEBI" id="CHEBI:30616"/>
    </ligand>
</feature>
<comment type="caution">
    <text evidence="12">The sequence shown here is derived from an EMBL/GenBank/DDBJ whole genome shotgun (WGS) entry which is preliminary data.</text>
</comment>
<evidence type="ECO:0000256" key="4">
    <source>
        <dbReference type="ARBA" id="ARBA00022679"/>
    </source>
</evidence>
<gene>
    <name evidence="12" type="ORF">CWI37_0045p0060</name>
    <name evidence="13" type="ORF">CWI38_0021p0080</name>
</gene>
<dbReference type="Gene3D" id="1.10.510.10">
    <property type="entry name" value="Transferase(Phosphotransferase) domain 1"/>
    <property type="match status" value="1"/>
</dbReference>
<dbReference type="FunFam" id="1.10.510.10:FF:000624">
    <property type="entry name" value="Mitogen-activated protein kinase"/>
    <property type="match status" value="1"/>
</dbReference>
<sequence length="307" mass="36036">MDNFREVKQIGEGTYGKVFKGFYKDNKLPMAIKIISIEQDSGIHFTAYREIKILKSVNSNHIVKLEDVFIEEFYLFIVMEFLEFDLSGLLHAGYRFSDEQILSLSYQLLSGTKALHDLNLIHRDIKASNILMNKDGLLKLVDFGLTRSNDIIMTNRICTLWYRAPELLLGVTSYDNKIDSWSVACVIVEMKTGITLFKGYEEVSQLKLIFDMFGVPKEKFPWLEMFDTKKFKKNKPWYEIIDTAFSKMFNSDMLELLEEMFKMSPRERISVKNSLKLRVFHDFDSSIRIPINFKEIHDYDCKERKKA</sequence>
<dbReference type="OrthoDB" id="204883at2759"/>
<evidence type="ECO:0000256" key="9">
    <source>
        <dbReference type="PROSITE-ProRule" id="PRU10141"/>
    </source>
</evidence>
<evidence type="ECO:0000256" key="3">
    <source>
        <dbReference type="ARBA" id="ARBA00022527"/>
    </source>
</evidence>
<evidence type="ECO:0000313" key="15">
    <source>
        <dbReference type="Proteomes" id="UP000292362"/>
    </source>
</evidence>
<keyword evidence="14" id="KW-1185">Reference proteome</keyword>
<dbReference type="InterPro" id="IPR017441">
    <property type="entry name" value="Protein_kinase_ATP_BS"/>
</dbReference>